<dbReference type="AlphaFoldDB" id="A0A396ZGM2"/>
<dbReference type="EMBL" id="QHCT01000001">
    <property type="protein sequence ID" value="RHX93074.1"/>
    <property type="molecule type" value="Genomic_DNA"/>
</dbReference>
<protein>
    <submittedName>
        <fullName evidence="1">Uncharacterized protein</fullName>
    </submittedName>
</protein>
<sequence length="83" mass="9552">MEEGLKKVFTLFSFSRDGLYTIQNGGVPAFFFRSRGKLIKQRSITHRTLGFPIFLFSHTVAKGKEICNWIKVRIRSYGGKSIH</sequence>
<evidence type="ECO:0000313" key="2">
    <source>
        <dbReference type="Proteomes" id="UP000265798"/>
    </source>
</evidence>
<accession>A0A396ZGM2</accession>
<gene>
    <name evidence="1" type="ORF">DLM75_07980</name>
</gene>
<evidence type="ECO:0000313" key="1">
    <source>
        <dbReference type="EMBL" id="RHX93074.1"/>
    </source>
</evidence>
<comment type="caution">
    <text evidence="1">The sequence shown here is derived from an EMBL/GenBank/DDBJ whole genome shotgun (WGS) entry which is preliminary data.</text>
</comment>
<reference evidence="2" key="1">
    <citation type="submission" date="2018-05" db="EMBL/GenBank/DDBJ databases">
        <title>Leptospira yasudae sp. nov. and Leptospira stimsonii sp. nov., two pathogenic species of the genus Leptospira isolated from environmental sources.</title>
        <authorList>
            <person name="Casanovas-Massana A."/>
            <person name="Hamond C."/>
            <person name="Santos L.A."/>
            <person name="Hacker K.P."/>
            <person name="Balassiano I."/>
            <person name="Medeiros M.A."/>
            <person name="Reis M.G."/>
            <person name="Ko A.I."/>
            <person name="Wunder E.A."/>
        </authorList>
    </citation>
    <scope>NUCLEOTIDE SEQUENCE [LARGE SCALE GENOMIC DNA]</scope>
    <source>
        <strain evidence="2">Yale</strain>
    </source>
</reference>
<organism evidence="1 2">
    <name type="scientific">Leptospira stimsonii</name>
    <dbReference type="NCBI Taxonomy" id="2202203"/>
    <lineage>
        <taxon>Bacteria</taxon>
        <taxon>Pseudomonadati</taxon>
        <taxon>Spirochaetota</taxon>
        <taxon>Spirochaetia</taxon>
        <taxon>Leptospirales</taxon>
        <taxon>Leptospiraceae</taxon>
        <taxon>Leptospira</taxon>
    </lineage>
</organism>
<dbReference type="Proteomes" id="UP000265798">
    <property type="component" value="Unassembled WGS sequence"/>
</dbReference>
<proteinExistence type="predicted"/>
<name>A0A396ZGM2_9LEPT</name>